<keyword evidence="2" id="KW-1185">Reference proteome</keyword>
<protein>
    <submittedName>
        <fullName evidence="1">Uncharacterized protein</fullName>
    </submittedName>
</protein>
<dbReference type="RefSeq" id="WP_023093741.1">
    <property type="nucleotide sequence ID" value="NZ_CP027167.1"/>
</dbReference>
<proteinExistence type="predicted"/>
<reference evidence="1 2" key="1">
    <citation type="submission" date="2018-02" db="EMBL/GenBank/DDBJ databases">
        <title>FDA/CDC Antimicrobial Resistant Isolate Bank Genome Sequencing.</title>
        <authorList>
            <person name="Benahmed F.H."/>
            <person name="Lutgring J.D."/>
            <person name="Yoo B."/>
            <person name="Machado M."/>
            <person name="Brown A."/>
            <person name="McAllister G."/>
            <person name="Perry A."/>
            <person name="Halpin A.L."/>
            <person name="Vavikolanu K."/>
            <person name="Ott S."/>
            <person name="Zhao X."/>
            <person name="Tallon L.J."/>
            <person name="Sadzewicz L."/>
            <person name="Aluvathingal J."/>
            <person name="Nadendla S."/>
            <person name="Voskania-kordi A."/>
            <person name="Simonyan V."/>
            <person name="Patel J."/>
            <person name="Shawar R.M."/>
        </authorList>
    </citation>
    <scope>NUCLEOTIDE SEQUENCE [LARGE SCALE GENOMIC DNA]</scope>
    <source>
        <strain evidence="1 2">AR_0356</strain>
        <plasmid evidence="1 2">unnamed3</plasmid>
    </source>
</reference>
<accession>A0A2R3IL40</accession>
<geneLocation type="plasmid" evidence="1 2">
    <name>unnamed3</name>
</geneLocation>
<dbReference type="AlphaFoldDB" id="A0A2R3IL40"/>
<evidence type="ECO:0000313" key="1">
    <source>
        <dbReference type="EMBL" id="AVK02603.1"/>
    </source>
</evidence>
<evidence type="ECO:0000313" key="2">
    <source>
        <dbReference type="Proteomes" id="UP000238390"/>
    </source>
</evidence>
<keyword evidence="1" id="KW-0614">Plasmid</keyword>
<dbReference type="EMBL" id="CP027167">
    <property type="protein sequence ID" value="AVK02603.1"/>
    <property type="molecule type" value="Genomic_DNA"/>
</dbReference>
<dbReference type="Proteomes" id="UP000238390">
    <property type="component" value="Plasmid unnamed3"/>
</dbReference>
<organism evidence="1 2">
    <name type="scientific">Pseudomonas paraeruginosa</name>
    <dbReference type="NCBI Taxonomy" id="2994495"/>
    <lineage>
        <taxon>Bacteria</taxon>
        <taxon>Pseudomonadati</taxon>
        <taxon>Pseudomonadota</taxon>
        <taxon>Gammaproteobacteria</taxon>
        <taxon>Pseudomonadales</taxon>
        <taxon>Pseudomonadaceae</taxon>
        <taxon>Pseudomonas</taxon>
    </lineage>
</organism>
<gene>
    <name evidence="1" type="ORF">CSB93_7075</name>
</gene>
<name>A0A2R3IL40_9PSED</name>
<sequence length="64" mass="7245">MQLEVTENLKEALGKYRIARKAYVELGPESCTVKAHRLSHDYQSALEVLAYQVLLEAELQGIKV</sequence>